<name>A0A2A4KAE9_HELVI</name>
<feature type="signal peptide" evidence="2">
    <location>
        <begin position="1"/>
        <end position="20"/>
    </location>
</feature>
<reference evidence="3" key="1">
    <citation type="submission" date="2017-09" db="EMBL/GenBank/DDBJ databases">
        <title>Contemporary evolution of a Lepidopteran species, Heliothis virescens, in response to modern agricultural practices.</title>
        <authorList>
            <person name="Fritz M.L."/>
            <person name="Deyonke A.M."/>
            <person name="Papanicolaou A."/>
            <person name="Micinski S."/>
            <person name="Westbrook J."/>
            <person name="Gould F."/>
        </authorList>
    </citation>
    <scope>NUCLEOTIDE SEQUENCE [LARGE SCALE GENOMIC DNA]</scope>
    <source>
        <strain evidence="3">HvINT-</strain>
        <tissue evidence="3">Whole body</tissue>
    </source>
</reference>
<evidence type="ECO:0000313" key="3">
    <source>
        <dbReference type="EMBL" id="PCG80956.1"/>
    </source>
</evidence>
<protein>
    <submittedName>
        <fullName evidence="3">Uncharacterized protein</fullName>
    </submittedName>
</protein>
<evidence type="ECO:0000256" key="1">
    <source>
        <dbReference type="SAM" id="MobiDB-lite"/>
    </source>
</evidence>
<keyword evidence="2" id="KW-0732">Signal</keyword>
<feature type="region of interest" description="Disordered" evidence="1">
    <location>
        <begin position="82"/>
        <end position="110"/>
    </location>
</feature>
<sequence length="133" mass="14934">MASKLICFLALLALAALASAENDCNCDPPTELENSALWNFFTKLSKEVDPEDKNNQDLHAVLPGELSPLLECNCLEKNRKKRRIMPESAEEARENNVEEEDEGSLDGLRSPKCPQGYVWYGILCVNEKYVSDK</sequence>
<gene>
    <name evidence="3" type="ORF">B5V51_12871</name>
</gene>
<proteinExistence type="predicted"/>
<feature type="chain" id="PRO_5013128029" evidence="2">
    <location>
        <begin position="21"/>
        <end position="133"/>
    </location>
</feature>
<organism evidence="3">
    <name type="scientific">Heliothis virescens</name>
    <name type="common">Tobacco budworm moth</name>
    <dbReference type="NCBI Taxonomy" id="7102"/>
    <lineage>
        <taxon>Eukaryota</taxon>
        <taxon>Metazoa</taxon>
        <taxon>Ecdysozoa</taxon>
        <taxon>Arthropoda</taxon>
        <taxon>Hexapoda</taxon>
        <taxon>Insecta</taxon>
        <taxon>Pterygota</taxon>
        <taxon>Neoptera</taxon>
        <taxon>Endopterygota</taxon>
        <taxon>Lepidoptera</taxon>
        <taxon>Glossata</taxon>
        <taxon>Ditrysia</taxon>
        <taxon>Noctuoidea</taxon>
        <taxon>Noctuidae</taxon>
        <taxon>Heliothinae</taxon>
        <taxon>Heliothis</taxon>
    </lineage>
</organism>
<dbReference type="EMBL" id="NWSH01000008">
    <property type="protein sequence ID" value="PCG80956.1"/>
    <property type="molecule type" value="Genomic_DNA"/>
</dbReference>
<dbReference type="AlphaFoldDB" id="A0A2A4KAE9"/>
<comment type="caution">
    <text evidence="3">The sequence shown here is derived from an EMBL/GenBank/DDBJ whole genome shotgun (WGS) entry which is preliminary data.</text>
</comment>
<evidence type="ECO:0000256" key="2">
    <source>
        <dbReference type="SAM" id="SignalP"/>
    </source>
</evidence>
<accession>A0A2A4KAE9</accession>